<evidence type="ECO:0008006" key="4">
    <source>
        <dbReference type="Google" id="ProtNLM"/>
    </source>
</evidence>
<dbReference type="AlphaFoldDB" id="A0A165X4P7"/>
<organism evidence="2 3">
    <name type="scientific">Athelia psychrophila</name>
    <dbReference type="NCBI Taxonomy" id="1759441"/>
    <lineage>
        <taxon>Eukaryota</taxon>
        <taxon>Fungi</taxon>
        <taxon>Dikarya</taxon>
        <taxon>Basidiomycota</taxon>
        <taxon>Agaricomycotina</taxon>
        <taxon>Agaricomycetes</taxon>
        <taxon>Agaricomycetidae</taxon>
        <taxon>Atheliales</taxon>
        <taxon>Atheliaceae</taxon>
        <taxon>Athelia</taxon>
    </lineage>
</organism>
<name>A0A165X4P7_9AGAM</name>
<feature type="compositionally biased region" description="Basic and acidic residues" evidence="1">
    <location>
        <begin position="158"/>
        <end position="172"/>
    </location>
</feature>
<protein>
    <recommendedName>
        <fullName evidence="4">CsbD-like domain-containing protein</fullName>
    </recommendedName>
</protein>
<feature type="compositionally biased region" description="Basic and acidic residues" evidence="1">
    <location>
        <begin position="50"/>
        <end position="60"/>
    </location>
</feature>
<proteinExistence type="predicted"/>
<evidence type="ECO:0000313" key="2">
    <source>
        <dbReference type="EMBL" id="KZP08199.1"/>
    </source>
</evidence>
<evidence type="ECO:0000256" key="1">
    <source>
        <dbReference type="SAM" id="MobiDB-lite"/>
    </source>
</evidence>
<feature type="region of interest" description="Disordered" evidence="1">
    <location>
        <begin position="158"/>
        <end position="187"/>
    </location>
</feature>
<feature type="region of interest" description="Disordered" evidence="1">
    <location>
        <begin position="1"/>
        <end position="110"/>
    </location>
</feature>
<dbReference type="Proteomes" id="UP000076532">
    <property type="component" value="Unassembled WGS sequence"/>
</dbReference>
<sequence length="187" mass="18771">MAGGPGMAPGDPNYNPSDPIYNPPGGTGTGRGQGEGNQSGWGNGPSNAMDRQRMGQHEHPNAPGGGTGGYSDQNAMGGGQQNQNIPPSTALGPGGQQAPVHSGHSTTGKIESAIGGMIGSKALKAKGLQKEQEAQAYKVQGAELGEAERLEKEALMRRERAVAHGAHPDHRHLGGVAPGSAGGGAGF</sequence>
<dbReference type="EMBL" id="KV417728">
    <property type="protein sequence ID" value="KZP08199.1"/>
    <property type="molecule type" value="Genomic_DNA"/>
</dbReference>
<keyword evidence="3" id="KW-1185">Reference proteome</keyword>
<gene>
    <name evidence="2" type="ORF">FIBSPDRAFT_874770</name>
</gene>
<feature type="compositionally biased region" description="Gly residues" evidence="1">
    <location>
        <begin position="176"/>
        <end position="187"/>
    </location>
</feature>
<dbReference type="OrthoDB" id="2590620at2759"/>
<accession>A0A165X4P7</accession>
<evidence type="ECO:0000313" key="3">
    <source>
        <dbReference type="Proteomes" id="UP000076532"/>
    </source>
</evidence>
<reference evidence="2 3" key="1">
    <citation type="journal article" date="2016" name="Mol. Biol. Evol.">
        <title>Comparative Genomics of Early-Diverging Mushroom-Forming Fungi Provides Insights into the Origins of Lignocellulose Decay Capabilities.</title>
        <authorList>
            <person name="Nagy L.G."/>
            <person name="Riley R."/>
            <person name="Tritt A."/>
            <person name="Adam C."/>
            <person name="Daum C."/>
            <person name="Floudas D."/>
            <person name="Sun H."/>
            <person name="Yadav J.S."/>
            <person name="Pangilinan J."/>
            <person name="Larsson K.H."/>
            <person name="Matsuura K."/>
            <person name="Barry K."/>
            <person name="Labutti K."/>
            <person name="Kuo R."/>
            <person name="Ohm R.A."/>
            <person name="Bhattacharya S.S."/>
            <person name="Shirouzu T."/>
            <person name="Yoshinaga Y."/>
            <person name="Martin F.M."/>
            <person name="Grigoriev I.V."/>
            <person name="Hibbett D.S."/>
        </authorList>
    </citation>
    <scope>NUCLEOTIDE SEQUENCE [LARGE SCALE GENOMIC DNA]</scope>
    <source>
        <strain evidence="2 3">CBS 109695</strain>
    </source>
</reference>
<feature type="compositionally biased region" description="Gly residues" evidence="1">
    <location>
        <begin position="25"/>
        <end position="43"/>
    </location>
</feature>